<dbReference type="InterPro" id="IPR035979">
    <property type="entry name" value="RBD_domain_sf"/>
</dbReference>
<feature type="region of interest" description="Disordered" evidence="3">
    <location>
        <begin position="21"/>
        <end position="47"/>
    </location>
</feature>
<dbReference type="SUPFAM" id="SSF54928">
    <property type="entry name" value="RNA-binding domain, RBD"/>
    <property type="match status" value="2"/>
</dbReference>
<evidence type="ECO:0000313" key="6">
    <source>
        <dbReference type="Proteomes" id="UP001497516"/>
    </source>
</evidence>
<protein>
    <recommendedName>
        <fullName evidence="4">RRM domain-containing protein</fullName>
    </recommendedName>
</protein>
<name>A0AAV2DIW4_9ROSI</name>
<feature type="region of interest" description="Disordered" evidence="3">
    <location>
        <begin position="275"/>
        <end position="321"/>
    </location>
</feature>
<feature type="domain" description="RRM" evidence="4">
    <location>
        <begin position="200"/>
        <end position="279"/>
    </location>
</feature>
<dbReference type="InterPro" id="IPR000504">
    <property type="entry name" value="RRM_dom"/>
</dbReference>
<evidence type="ECO:0000256" key="1">
    <source>
        <dbReference type="ARBA" id="ARBA00022884"/>
    </source>
</evidence>
<feature type="compositionally biased region" description="Acidic residues" evidence="3">
    <location>
        <begin position="293"/>
        <end position="309"/>
    </location>
</feature>
<dbReference type="InterPro" id="IPR012677">
    <property type="entry name" value="Nucleotide-bd_a/b_plait_sf"/>
</dbReference>
<dbReference type="Pfam" id="PF00076">
    <property type="entry name" value="RRM_1"/>
    <property type="match status" value="2"/>
</dbReference>
<organism evidence="5 6">
    <name type="scientific">Linum trigynum</name>
    <dbReference type="NCBI Taxonomy" id="586398"/>
    <lineage>
        <taxon>Eukaryota</taxon>
        <taxon>Viridiplantae</taxon>
        <taxon>Streptophyta</taxon>
        <taxon>Embryophyta</taxon>
        <taxon>Tracheophyta</taxon>
        <taxon>Spermatophyta</taxon>
        <taxon>Magnoliopsida</taxon>
        <taxon>eudicotyledons</taxon>
        <taxon>Gunneridae</taxon>
        <taxon>Pentapetalae</taxon>
        <taxon>rosids</taxon>
        <taxon>fabids</taxon>
        <taxon>Malpighiales</taxon>
        <taxon>Linaceae</taxon>
        <taxon>Linum</taxon>
    </lineage>
</organism>
<keyword evidence="6" id="KW-1185">Reference proteome</keyword>
<dbReference type="PANTHER" id="PTHR48025:SF6">
    <property type="entry name" value="RRM DOMAIN-CONTAINING PROTEIN"/>
    <property type="match status" value="1"/>
</dbReference>
<dbReference type="CDD" id="cd00590">
    <property type="entry name" value="RRM_SF"/>
    <property type="match status" value="1"/>
</dbReference>
<reference evidence="5 6" key="1">
    <citation type="submission" date="2024-04" db="EMBL/GenBank/DDBJ databases">
        <authorList>
            <person name="Fracassetti M."/>
        </authorList>
    </citation>
    <scope>NUCLEOTIDE SEQUENCE [LARGE SCALE GENOMIC DNA]</scope>
</reference>
<dbReference type="GO" id="GO:0009535">
    <property type="term" value="C:chloroplast thylakoid membrane"/>
    <property type="evidence" value="ECO:0007669"/>
    <property type="project" value="TreeGrafter"/>
</dbReference>
<evidence type="ECO:0000256" key="2">
    <source>
        <dbReference type="PROSITE-ProRule" id="PRU00176"/>
    </source>
</evidence>
<dbReference type="Gene3D" id="3.30.70.330">
    <property type="match status" value="2"/>
</dbReference>
<dbReference type="SMART" id="SM00360">
    <property type="entry name" value="RRM"/>
    <property type="match status" value="2"/>
</dbReference>
<gene>
    <name evidence="5" type="ORF">LTRI10_LOCUS15727</name>
</gene>
<dbReference type="GO" id="GO:1901259">
    <property type="term" value="P:chloroplast rRNA processing"/>
    <property type="evidence" value="ECO:0007669"/>
    <property type="project" value="TreeGrafter"/>
</dbReference>
<proteinExistence type="predicted"/>
<evidence type="ECO:0000313" key="5">
    <source>
        <dbReference type="EMBL" id="CAL1373818.1"/>
    </source>
</evidence>
<dbReference type="GO" id="GO:0003729">
    <property type="term" value="F:mRNA binding"/>
    <property type="evidence" value="ECO:0007669"/>
    <property type="project" value="TreeGrafter"/>
</dbReference>
<feature type="compositionally biased region" description="Low complexity" evidence="3">
    <location>
        <begin position="22"/>
        <end position="33"/>
    </location>
</feature>
<evidence type="ECO:0000256" key="3">
    <source>
        <dbReference type="SAM" id="MobiDB-lite"/>
    </source>
</evidence>
<accession>A0AAV2DIW4</accession>
<dbReference type="Proteomes" id="UP001497516">
    <property type="component" value="Chromosome 3"/>
</dbReference>
<keyword evidence="1 2" id="KW-0694">RNA-binding</keyword>
<dbReference type="EMBL" id="OZ034816">
    <property type="protein sequence ID" value="CAL1373818.1"/>
    <property type="molecule type" value="Genomic_DNA"/>
</dbReference>
<evidence type="ECO:0000259" key="4">
    <source>
        <dbReference type="PROSITE" id="PS50102"/>
    </source>
</evidence>
<dbReference type="PANTHER" id="PTHR48025">
    <property type="entry name" value="OS02G0815200 PROTEIN"/>
    <property type="match status" value="1"/>
</dbReference>
<feature type="domain" description="RRM" evidence="4">
    <location>
        <begin position="105"/>
        <end position="182"/>
    </location>
</feature>
<sequence>MAAALKTTLSLFSVHDPLALPSSSRSSNIQSTSRPLHSPPPIKHSSTGFVSIRRSGPIIPLTVANLPTWQHLRRNPLCLVQEAAVETETETGTESEQTQAVNQKRKLFVLNLPWSLSVVDIKELFGQCGTVADVEIIKRANGKSKGYVFVTMASGEEAQAVVDKFHSQEVSGRIVTVEFANGLKRKLSPTEPLTTKETSHKLYVSNLAWKVRGSHLRELFSPEFNPVSSRVVFQSNPGGKSAGYGFVSFASREEAEDAISAMDGKELMGRAIRLKFSNPKTADESGSEKQETESLEEQPETESLEEQPETENLKEQPADIV</sequence>
<dbReference type="AlphaFoldDB" id="A0AAV2DIW4"/>
<dbReference type="PROSITE" id="PS50102">
    <property type="entry name" value="RRM"/>
    <property type="match status" value="2"/>
</dbReference>
<feature type="compositionally biased region" description="Basic and acidic residues" evidence="3">
    <location>
        <begin position="281"/>
        <end position="292"/>
    </location>
</feature>
<feature type="compositionally biased region" description="Basic and acidic residues" evidence="3">
    <location>
        <begin position="311"/>
        <end position="321"/>
    </location>
</feature>
<dbReference type="InterPro" id="IPR050502">
    <property type="entry name" value="Euk_RNA-bind_prot"/>
</dbReference>